<dbReference type="EMBL" id="JANBVO010000015">
    <property type="protein sequence ID" value="KAJ9144993.1"/>
    <property type="molecule type" value="Genomic_DNA"/>
</dbReference>
<dbReference type="AlphaFoldDB" id="A0AA38RTB1"/>
<evidence type="ECO:0000256" key="6">
    <source>
        <dbReference type="ARBA" id="ARBA00023004"/>
    </source>
</evidence>
<evidence type="ECO:0000256" key="3">
    <source>
        <dbReference type="ARBA" id="ARBA00022723"/>
    </source>
</evidence>
<dbReference type="SUPFAM" id="SSF51197">
    <property type="entry name" value="Clavaminate synthase-like"/>
    <property type="match status" value="1"/>
</dbReference>
<protein>
    <submittedName>
        <fullName evidence="8">Taurine dioxygenase</fullName>
    </submittedName>
</protein>
<organism evidence="8 9">
    <name type="scientific">Pleurostoma richardsiae</name>
    <dbReference type="NCBI Taxonomy" id="41990"/>
    <lineage>
        <taxon>Eukaryota</taxon>
        <taxon>Fungi</taxon>
        <taxon>Dikarya</taxon>
        <taxon>Ascomycota</taxon>
        <taxon>Pezizomycotina</taxon>
        <taxon>Sordariomycetes</taxon>
        <taxon>Sordariomycetidae</taxon>
        <taxon>Calosphaeriales</taxon>
        <taxon>Pleurostomataceae</taxon>
        <taxon>Pleurostoma</taxon>
    </lineage>
</organism>
<dbReference type="InterPro" id="IPR003819">
    <property type="entry name" value="TauD/TfdA-like"/>
</dbReference>
<dbReference type="GO" id="GO:0016706">
    <property type="term" value="F:2-oxoglutarate-dependent dioxygenase activity"/>
    <property type="evidence" value="ECO:0007669"/>
    <property type="project" value="TreeGrafter"/>
</dbReference>
<comment type="similarity">
    <text evidence="2">Belongs to the TfdA dioxygenase family.</text>
</comment>
<sequence>MTVSSPKLAVDGAPVEKVNDAKPTEVHWDEYPDLEHRVLPIRPFGDHVPPNPFKSPRDIPKDRALGADPHLPHLLGSGVERLDFTPSIGTQLSGIQLSNLTDKQKDELALLVAHRGVVFFRDQDITAEQQRALFDYYGIPELAGDNPEDGKKLVINNIQEQEPDFRRAYVHFKWPFADFHADSSFEINPPSFSLLRVDEPPPVGGDTLWISGYGTYETLSPPLQKFLDGLKAWHSSGLVYDSVLNHWGVKPPTRPHETLHPIVRTHPVTGYRSLNLNSGFVNRIEGLNRYESDKLLELLFTHIHTATDHQVRWRWEKNSAALWDNRHVTHRATHDYAPLHRHGFRVTIAGEVPAFKEGSRSRREAERELRNKQDLPAVYNENLRKGTYPTEGEEAISKVW</sequence>
<evidence type="ECO:0000256" key="1">
    <source>
        <dbReference type="ARBA" id="ARBA00001954"/>
    </source>
</evidence>
<evidence type="ECO:0000259" key="7">
    <source>
        <dbReference type="Pfam" id="PF02668"/>
    </source>
</evidence>
<evidence type="ECO:0000256" key="5">
    <source>
        <dbReference type="ARBA" id="ARBA00023002"/>
    </source>
</evidence>
<dbReference type="Gene3D" id="3.60.130.10">
    <property type="entry name" value="Clavaminate synthase-like"/>
    <property type="match status" value="1"/>
</dbReference>
<accession>A0AA38RTB1</accession>
<keyword evidence="4 8" id="KW-0223">Dioxygenase</keyword>
<gene>
    <name evidence="8" type="ORF">NKR23_g5585</name>
</gene>
<dbReference type="PANTHER" id="PTHR30468:SF10">
    <property type="entry name" value="TAUD_TFDA-LIKE DOMAIN-CONTAINING PROTEIN"/>
    <property type="match status" value="1"/>
</dbReference>
<dbReference type="InterPro" id="IPR042098">
    <property type="entry name" value="TauD-like_sf"/>
</dbReference>
<proteinExistence type="inferred from homology"/>
<dbReference type="GO" id="GO:0005737">
    <property type="term" value="C:cytoplasm"/>
    <property type="evidence" value="ECO:0007669"/>
    <property type="project" value="TreeGrafter"/>
</dbReference>
<keyword evidence="9" id="KW-1185">Reference proteome</keyword>
<evidence type="ECO:0000313" key="9">
    <source>
        <dbReference type="Proteomes" id="UP001174694"/>
    </source>
</evidence>
<keyword evidence="6" id="KW-0408">Iron</keyword>
<dbReference type="GO" id="GO:0046872">
    <property type="term" value="F:metal ion binding"/>
    <property type="evidence" value="ECO:0007669"/>
    <property type="project" value="UniProtKB-KW"/>
</dbReference>
<comment type="cofactor">
    <cofactor evidence="1">
        <name>Fe(2+)</name>
        <dbReference type="ChEBI" id="CHEBI:29033"/>
    </cofactor>
</comment>
<dbReference type="Proteomes" id="UP001174694">
    <property type="component" value="Unassembled WGS sequence"/>
</dbReference>
<dbReference type="PANTHER" id="PTHR30468">
    <property type="entry name" value="ALPHA-KETOGLUTARATE-DEPENDENT SULFONATE DIOXYGENASE"/>
    <property type="match status" value="1"/>
</dbReference>
<name>A0AA38RTB1_9PEZI</name>
<evidence type="ECO:0000256" key="4">
    <source>
        <dbReference type="ARBA" id="ARBA00022964"/>
    </source>
</evidence>
<dbReference type="InterPro" id="IPR051323">
    <property type="entry name" value="AtsK-like"/>
</dbReference>
<keyword evidence="5" id="KW-0560">Oxidoreductase</keyword>
<reference evidence="8" key="1">
    <citation type="submission" date="2022-07" db="EMBL/GenBank/DDBJ databases">
        <title>Fungi with potential for degradation of polypropylene.</title>
        <authorList>
            <person name="Gostincar C."/>
        </authorList>
    </citation>
    <scope>NUCLEOTIDE SEQUENCE</scope>
    <source>
        <strain evidence="8">EXF-13308</strain>
    </source>
</reference>
<dbReference type="Pfam" id="PF02668">
    <property type="entry name" value="TauD"/>
    <property type="match status" value="1"/>
</dbReference>
<keyword evidence="3" id="KW-0479">Metal-binding</keyword>
<evidence type="ECO:0000256" key="2">
    <source>
        <dbReference type="ARBA" id="ARBA00005896"/>
    </source>
</evidence>
<evidence type="ECO:0000313" key="8">
    <source>
        <dbReference type="EMBL" id="KAJ9144993.1"/>
    </source>
</evidence>
<comment type="caution">
    <text evidence="8">The sequence shown here is derived from an EMBL/GenBank/DDBJ whole genome shotgun (WGS) entry which is preliminary data.</text>
</comment>
<feature type="domain" description="TauD/TfdA-like" evidence="7">
    <location>
        <begin position="83"/>
        <end position="347"/>
    </location>
</feature>